<dbReference type="InterPro" id="IPR021858">
    <property type="entry name" value="Fun_TF"/>
</dbReference>
<dbReference type="RefSeq" id="XP_020076932.1">
    <property type="nucleotide sequence ID" value="XM_020222529.1"/>
</dbReference>
<dbReference type="InterPro" id="IPR001138">
    <property type="entry name" value="Zn2Cys6_DnaBD"/>
</dbReference>
<dbReference type="Proteomes" id="UP000095085">
    <property type="component" value="Unassembled WGS sequence"/>
</dbReference>
<dbReference type="STRING" id="984485.A0A1E4RL81"/>
<feature type="domain" description="Zn(2)-C6 fungal-type" evidence="3">
    <location>
        <begin position="42"/>
        <end position="87"/>
    </location>
</feature>
<comment type="subcellular location">
    <subcellularLocation>
        <location evidence="1">Nucleus</location>
    </subcellularLocation>
</comment>
<dbReference type="AlphaFoldDB" id="A0A1E4RL81"/>
<accession>A0A1E4RL81</accession>
<proteinExistence type="predicted"/>
<keyword evidence="2" id="KW-0539">Nucleus</keyword>
<dbReference type="GO" id="GO:0045944">
    <property type="term" value="P:positive regulation of transcription by RNA polymerase II"/>
    <property type="evidence" value="ECO:0007669"/>
    <property type="project" value="TreeGrafter"/>
</dbReference>
<dbReference type="CDD" id="cd00067">
    <property type="entry name" value="GAL4"/>
    <property type="match status" value="1"/>
</dbReference>
<dbReference type="GO" id="GO:0008270">
    <property type="term" value="F:zinc ion binding"/>
    <property type="evidence" value="ECO:0007669"/>
    <property type="project" value="InterPro"/>
</dbReference>
<dbReference type="SMART" id="SM00066">
    <property type="entry name" value="GAL4"/>
    <property type="match status" value="1"/>
</dbReference>
<dbReference type="PANTHER" id="PTHR37534">
    <property type="entry name" value="TRANSCRIPTIONAL ACTIVATOR PROTEIN UGA3"/>
    <property type="match status" value="1"/>
</dbReference>
<keyword evidence="5" id="KW-1185">Reference proteome</keyword>
<dbReference type="SUPFAM" id="SSF57701">
    <property type="entry name" value="Zn2/Cys6 DNA-binding domain"/>
    <property type="match status" value="1"/>
</dbReference>
<dbReference type="Gene3D" id="4.10.240.10">
    <property type="entry name" value="Zn(2)-C6 fungal-type DNA-binding domain"/>
    <property type="match status" value="1"/>
</dbReference>
<reference evidence="5" key="1">
    <citation type="submission" date="2016-05" db="EMBL/GenBank/DDBJ databases">
        <title>Comparative genomics of biotechnologically important yeasts.</title>
        <authorList>
            <consortium name="DOE Joint Genome Institute"/>
            <person name="Riley R."/>
            <person name="Haridas S."/>
            <person name="Wolfe K.H."/>
            <person name="Lopes M.R."/>
            <person name="Hittinger C.T."/>
            <person name="Goker M."/>
            <person name="Salamov A."/>
            <person name="Wisecaver J."/>
            <person name="Long T.M."/>
            <person name="Aerts A.L."/>
            <person name="Barry K."/>
            <person name="Choi C."/>
            <person name="Clum A."/>
            <person name="Coughlan A.Y."/>
            <person name="Deshpande S."/>
            <person name="Douglass A.P."/>
            <person name="Hanson S.J."/>
            <person name="Klenk H.-P."/>
            <person name="Labutti K."/>
            <person name="Lapidus A."/>
            <person name="Lindquist E."/>
            <person name="Lipzen A."/>
            <person name="Meier-Kolthoff J.P."/>
            <person name="Ohm R.A."/>
            <person name="Otillar R.P."/>
            <person name="Pangilinan J."/>
            <person name="Peng Y."/>
            <person name="Rokas A."/>
            <person name="Rosa C.A."/>
            <person name="Scheuner C."/>
            <person name="Sibirny A.A."/>
            <person name="Slot J.C."/>
            <person name="Stielow J.B."/>
            <person name="Sun H."/>
            <person name="Kurtzman C.P."/>
            <person name="Blackwell M."/>
            <person name="Grigoriev I.V."/>
            <person name="Jeffries T.W."/>
        </authorList>
    </citation>
    <scope>NUCLEOTIDE SEQUENCE [LARGE SCALE GENOMIC DNA]</scope>
    <source>
        <strain evidence="5">NRRL Y-1933</strain>
    </source>
</reference>
<organism evidence="4 5">
    <name type="scientific">Hyphopichia burtonii NRRL Y-1933</name>
    <dbReference type="NCBI Taxonomy" id="984485"/>
    <lineage>
        <taxon>Eukaryota</taxon>
        <taxon>Fungi</taxon>
        <taxon>Dikarya</taxon>
        <taxon>Ascomycota</taxon>
        <taxon>Saccharomycotina</taxon>
        <taxon>Pichiomycetes</taxon>
        <taxon>Debaryomycetaceae</taxon>
        <taxon>Hyphopichia</taxon>
    </lineage>
</organism>
<dbReference type="Pfam" id="PF00172">
    <property type="entry name" value="Zn_clus"/>
    <property type="match status" value="1"/>
</dbReference>
<evidence type="ECO:0000313" key="5">
    <source>
        <dbReference type="Proteomes" id="UP000095085"/>
    </source>
</evidence>
<dbReference type="GO" id="GO:0005634">
    <property type="term" value="C:nucleus"/>
    <property type="evidence" value="ECO:0007669"/>
    <property type="project" value="UniProtKB-SubCell"/>
</dbReference>
<dbReference type="EMBL" id="KV454540">
    <property type="protein sequence ID" value="ODV67865.1"/>
    <property type="molecule type" value="Genomic_DNA"/>
</dbReference>
<gene>
    <name evidence="4" type="ORF">HYPBUDRAFT_161371</name>
</gene>
<dbReference type="OrthoDB" id="5419315at2759"/>
<name>A0A1E4RL81_9ASCO</name>
<sequence>MFSTLDATSLKVIKSQKPDENSKSSISVRQFMVDKPDSKKKLRSKTGCLHCRFKLKKKCDEVHPTCTSCRKRGVECVWTIQQFNPKTTKHSLSKVEDLKGLFSSKNSPNYTLDEPFSPFLKDILLNEEPLNSIEELDDNGEPIENYINQAVYTPIYLQPSSNFQLFLDGSGIELFDVYRYRVIPMISVCPDSSNYLLKTYVTLAATEEAILNSLAAWGAAKRDGPDSESRNYYRNKAREIIEEKYINNPNLDKYGFYVLLAYYLIDSGLEVFLGDTNKWYVSFKLAEDLLRRYGSAKKFLHDFNYSNDAKFLIANFQYRDIMSSVSLRFGTTCKILTYQDAFSKQFSLLEYGIDPYQGCIQGLYLLMGEIFNGSVELKHSREDLNARLKQADEVLPHDEEFTKDVNNRRVKHYINADSIYFELLSKIEKISPNEDQLYFLMNNSCELDYHLALFELYRNTCKLYLLIYIRQIQPISSEIQLILLDSFKLIDFVMESHLRTSLVMTLIACGVCCVTNLDRCEMRKKFNKLHSLCKVGNVKKALKIVEECWLRNTKGEYCHDWVTVCEGFGWKLSVC</sequence>
<dbReference type="GO" id="GO:0000981">
    <property type="term" value="F:DNA-binding transcription factor activity, RNA polymerase II-specific"/>
    <property type="evidence" value="ECO:0007669"/>
    <property type="project" value="InterPro"/>
</dbReference>
<dbReference type="GO" id="GO:0000976">
    <property type="term" value="F:transcription cis-regulatory region binding"/>
    <property type="evidence" value="ECO:0007669"/>
    <property type="project" value="TreeGrafter"/>
</dbReference>
<evidence type="ECO:0000313" key="4">
    <source>
        <dbReference type="EMBL" id="ODV67865.1"/>
    </source>
</evidence>
<dbReference type="GeneID" id="30997078"/>
<evidence type="ECO:0000256" key="2">
    <source>
        <dbReference type="ARBA" id="ARBA00023242"/>
    </source>
</evidence>
<evidence type="ECO:0000259" key="3">
    <source>
        <dbReference type="SMART" id="SM00066"/>
    </source>
</evidence>
<protein>
    <recommendedName>
        <fullName evidence="3">Zn(2)-C6 fungal-type domain-containing protein</fullName>
    </recommendedName>
</protein>
<dbReference type="Pfam" id="PF11951">
    <property type="entry name" value="Fungal_trans_2"/>
    <property type="match status" value="1"/>
</dbReference>
<dbReference type="PANTHER" id="PTHR37534:SF7">
    <property type="entry name" value="TRANSCRIPTIONAL ACTIVATOR PROTEIN UGA3"/>
    <property type="match status" value="1"/>
</dbReference>
<evidence type="ECO:0000256" key="1">
    <source>
        <dbReference type="ARBA" id="ARBA00004123"/>
    </source>
</evidence>
<dbReference type="InterPro" id="IPR036864">
    <property type="entry name" value="Zn2-C6_fun-type_DNA-bd_sf"/>
</dbReference>